<dbReference type="EMBL" id="JAKLWS010000039">
    <property type="protein sequence ID" value="MCG2590660.1"/>
    <property type="molecule type" value="Genomic_DNA"/>
</dbReference>
<reference evidence="2" key="1">
    <citation type="submission" date="2022-01" db="EMBL/GenBank/DDBJ databases">
        <authorList>
            <person name="Wang Y."/>
        </authorList>
    </citation>
    <scope>NUCLEOTIDE SEQUENCE</scope>
    <source>
        <strain evidence="2">WB101</strain>
    </source>
</reference>
<keyword evidence="1" id="KW-1133">Transmembrane helix</keyword>
<feature type="transmembrane region" description="Helical" evidence="1">
    <location>
        <begin position="73"/>
        <end position="103"/>
    </location>
</feature>
<protein>
    <submittedName>
        <fullName evidence="2">Uncharacterized protein</fullName>
    </submittedName>
</protein>
<evidence type="ECO:0000313" key="2">
    <source>
        <dbReference type="EMBL" id="MCG2590660.1"/>
    </source>
</evidence>
<feature type="transmembrane region" description="Helical" evidence="1">
    <location>
        <begin position="6"/>
        <end position="23"/>
    </location>
</feature>
<accession>A0ABS9KIH2</accession>
<evidence type="ECO:0000313" key="3">
    <source>
        <dbReference type="Proteomes" id="UP001165366"/>
    </source>
</evidence>
<feature type="transmembrane region" description="Helical" evidence="1">
    <location>
        <begin position="151"/>
        <end position="171"/>
    </location>
</feature>
<dbReference type="RefSeq" id="WP_237856103.1">
    <property type="nucleotide sequence ID" value="NZ_JAKLWS010000039.1"/>
</dbReference>
<feature type="transmembrane region" description="Helical" evidence="1">
    <location>
        <begin position="215"/>
        <end position="248"/>
    </location>
</feature>
<comment type="caution">
    <text evidence="2">The sequence shown here is derived from an EMBL/GenBank/DDBJ whole genome shotgun (WGS) entry which is preliminary data.</text>
</comment>
<organism evidence="2 3">
    <name type="scientific">Rhodohalobacter sulfatireducens</name>
    <dbReference type="NCBI Taxonomy" id="2911366"/>
    <lineage>
        <taxon>Bacteria</taxon>
        <taxon>Pseudomonadati</taxon>
        <taxon>Balneolota</taxon>
        <taxon>Balneolia</taxon>
        <taxon>Balneolales</taxon>
        <taxon>Balneolaceae</taxon>
        <taxon>Rhodohalobacter</taxon>
    </lineage>
</organism>
<proteinExistence type="predicted"/>
<keyword evidence="1" id="KW-0812">Transmembrane</keyword>
<gene>
    <name evidence="2" type="ORF">L6773_18955</name>
</gene>
<evidence type="ECO:0000256" key="1">
    <source>
        <dbReference type="SAM" id="Phobius"/>
    </source>
</evidence>
<name>A0ABS9KIH2_9BACT</name>
<feature type="transmembrane region" description="Helical" evidence="1">
    <location>
        <begin position="254"/>
        <end position="274"/>
    </location>
</feature>
<dbReference type="Proteomes" id="UP001165366">
    <property type="component" value="Unassembled WGS sequence"/>
</dbReference>
<keyword evidence="3" id="KW-1185">Reference proteome</keyword>
<feature type="transmembrane region" description="Helical" evidence="1">
    <location>
        <begin position="286"/>
        <end position="310"/>
    </location>
</feature>
<keyword evidence="1" id="KW-0472">Membrane</keyword>
<feature type="transmembrane region" description="Helical" evidence="1">
    <location>
        <begin position="35"/>
        <end position="53"/>
    </location>
</feature>
<reference evidence="2" key="2">
    <citation type="submission" date="2024-05" db="EMBL/GenBank/DDBJ databases">
        <title>Rhodohalobacter halophilus gen. nov., sp. nov., a moderately halophilic member of the family Balneolaceae.</title>
        <authorList>
            <person name="Xia J."/>
        </authorList>
    </citation>
    <scope>NUCLEOTIDE SEQUENCE</scope>
    <source>
        <strain evidence="2">WB101</strain>
    </source>
</reference>
<sequence length="480" mass="54458">MRILNFLLFLAVAGWAIILIHTPDFFIPDTASKEIIVTAFRISVGLLLLVKLLRTLPGLPLIFGMGNERSVYVVTLCALWVLASLLLIIGLFTFFAALVLVITHSLFYLKSYYYSIGENYFQNTVFHLPFLGLGGYYSVDAYIGFDFIPETSFAWASYFVLNGIIMFSAGYQKIKSPMWRQGKGAISFLNLPHLVKKPFVPFIDKMESLIKPTGYLIMLCELILIFSIIYPISFIAVTSVLIVFAVSLFVIVDLSFIGQITALNLVLLGSLFAIHPVELDMNNLESFSHISVFFTVIVISSSISIFFPVFTKKTGLSSVLRVINGIAVPMNVFTERHQYGIFTCRFDSISQSKQVLAVFDDKGRFGRWQYWRPRQFQTMMYPITDYCLIRQHFGKEGRDNPKFKQLVDICYTAFKIGGVEHDSIQISVKSIEEDTTRESYIHKSWTPIFSVSFENGTIINTNICERPPNITKSLREISPA</sequence>